<proteinExistence type="inferred from homology"/>
<dbReference type="GO" id="GO:0005576">
    <property type="term" value="C:extracellular region"/>
    <property type="evidence" value="ECO:0007669"/>
    <property type="project" value="UniProtKB-SubCell"/>
</dbReference>
<dbReference type="PANTHER" id="PTHR35293">
    <property type="entry name" value="EGG CELL-SECRETED PROTEIN 1.5"/>
    <property type="match status" value="1"/>
</dbReference>
<evidence type="ECO:0000256" key="8">
    <source>
        <dbReference type="ARBA" id="ARBA00034484"/>
    </source>
</evidence>
<evidence type="ECO:0000256" key="3">
    <source>
        <dbReference type="ARBA" id="ARBA00022525"/>
    </source>
</evidence>
<evidence type="ECO:0000259" key="11">
    <source>
        <dbReference type="Pfam" id="PF05617"/>
    </source>
</evidence>
<feature type="chain" id="PRO_5032681896" description="Prolamin-like domain-containing protein" evidence="10">
    <location>
        <begin position="22"/>
        <end position="134"/>
    </location>
</feature>
<accession>A0A835I491</accession>
<dbReference type="InterPro" id="IPR044711">
    <property type="entry name" value="EC11-15"/>
</dbReference>
<protein>
    <recommendedName>
        <fullName evidence="11">Prolamin-like domain-containing protein</fullName>
    </recommendedName>
</protein>
<keyword evidence="6" id="KW-0968">Cytoplasmic vesicle</keyword>
<comment type="function">
    <text evidence="7">Involved in the regulation of gamete interactions during the double fertilization and to prevent multiple-pollen tube attraction; mediates the redistribution of the gamete fusogen HAP2/GCS1 to the cell surface after secretion upon sperm arrival.</text>
</comment>
<keyword evidence="3" id="KW-0964">Secreted</keyword>
<dbReference type="OrthoDB" id="776947at2759"/>
<comment type="similarity">
    <text evidence="8">Belongs to the plant egg cell-secreted peptide family.</text>
</comment>
<dbReference type="PANTHER" id="PTHR35293:SF1">
    <property type="entry name" value="EGG CELL-SECRETED PROTEIN 1.5"/>
    <property type="match status" value="1"/>
</dbReference>
<reference evidence="12 13" key="1">
    <citation type="submission" date="2020-10" db="EMBL/GenBank/DDBJ databases">
        <title>The Coptis chinensis genome and diversification of protoberbering-type alkaloids.</title>
        <authorList>
            <person name="Wang B."/>
            <person name="Shu S."/>
            <person name="Song C."/>
            <person name="Liu Y."/>
        </authorList>
    </citation>
    <scope>NUCLEOTIDE SEQUENCE [LARGE SCALE GENOMIC DNA]</scope>
    <source>
        <strain evidence="12">HL-2020</strain>
        <tissue evidence="12">Leaf</tissue>
    </source>
</reference>
<dbReference type="AlphaFoldDB" id="A0A835I491"/>
<dbReference type="GO" id="GO:0080155">
    <property type="term" value="P:regulation of double fertilization forming a zygote and endosperm"/>
    <property type="evidence" value="ECO:0007669"/>
    <property type="project" value="UniProtKB-ARBA"/>
</dbReference>
<evidence type="ECO:0000256" key="4">
    <source>
        <dbReference type="ARBA" id="ARBA00022729"/>
    </source>
</evidence>
<feature type="signal peptide" evidence="10">
    <location>
        <begin position="1"/>
        <end position="21"/>
    </location>
</feature>
<evidence type="ECO:0000256" key="5">
    <source>
        <dbReference type="ARBA" id="ARBA00023279"/>
    </source>
</evidence>
<dbReference type="GO" id="GO:2000008">
    <property type="term" value="P:regulation of protein localization to cell surface"/>
    <property type="evidence" value="ECO:0007669"/>
    <property type="project" value="UniProtKB-ARBA"/>
</dbReference>
<feature type="domain" description="Prolamin-like" evidence="11">
    <location>
        <begin position="42"/>
        <end position="106"/>
    </location>
</feature>
<evidence type="ECO:0000256" key="9">
    <source>
        <dbReference type="SAM" id="MobiDB-lite"/>
    </source>
</evidence>
<feature type="region of interest" description="Disordered" evidence="9">
    <location>
        <begin position="104"/>
        <end position="134"/>
    </location>
</feature>
<dbReference type="EMBL" id="JADFTS010000004">
    <property type="protein sequence ID" value="KAF9610966.1"/>
    <property type="molecule type" value="Genomic_DNA"/>
</dbReference>
<evidence type="ECO:0000313" key="12">
    <source>
        <dbReference type="EMBL" id="KAF9610966.1"/>
    </source>
</evidence>
<name>A0A835I491_9MAGN</name>
<evidence type="ECO:0000256" key="7">
    <source>
        <dbReference type="ARBA" id="ARBA00034457"/>
    </source>
</evidence>
<evidence type="ECO:0000256" key="2">
    <source>
        <dbReference type="ARBA" id="ARBA00004613"/>
    </source>
</evidence>
<evidence type="ECO:0000256" key="10">
    <source>
        <dbReference type="SAM" id="SignalP"/>
    </source>
</evidence>
<dbReference type="InterPro" id="IPR008502">
    <property type="entry name" value="Prolamin-like"/>
</dbReference>
<sequence length="134" mass="14899">MMMFFLYVLLTWAIVSMTGEARPLASSRSTLAARLQFEDTYKCWESLIELRACSGEVILFFLNGETYLGPGCCQAIRIIEHKCWPSMLGSLGFTDKEGDVLRDYCDSTDSSTTPPPPSQSSIEPNEIVSKSTLP</sequence>
<dbReference type="Pfam" id="PF05617">
    <property type="entry name" value="Prolamin_like"/>
    <property type="match status" value="1"/>
</dbReference>
<keyword evidence="13" id="KW-1185">Reference proteome</keyword>
<comment type="caution">
    <text evidence="12">The sequence shown here is derived from an EMBL/GenBank/DDBJ whole genome shotgun (WGS) entry which is preliminary data.</text>
</comment>
<gene>
    <name evidence="12" type="ORF">IFM89_026236</name>
</gene>
<comment type="subcellular location">
    <subcellularLocation>
        <location evidence="1">Cytoplasmic vesicle</location>
    </subcellularLocation>
    <subcellularLocation>
        <location evidence="2">Secreted</location>
    </subcellularLocation>
</comment>
<dbReference type="Proteomes" id="UP000631114">
    <property type="component" value="Unassembled WGS sequence"/>
</dbReference>
<organism evidence="12 13">
    <name type="scientific">Coptis chinensis</name>
    <dbReference type="NCBI Taxonomy" id="261450"/>
    <lineage>
        <taxon>Eukaryota</taxon>
        <taxon>Viridiplantae</taxon>
        <taxon>Streptophyta</taxon>
        <taxon>Embryophyta</taxon>
        <taxon>Tracheophyta</taxon>
        <taxon>Spermatophyta</taxon>
        <taxon>Magnoliopsida</taxon>
        <taxon>Ranunculales</taxon>
        <taxon>Ranunculaceae</taxon>
        <taxon>Coptidoideae</taxon>
        <taxon>Coptis</taxon>
    </lineage>
</organism>
<dbReference type="GO" id="GO:0031410">
    <property type="term" value="C:cytoplasmic vesicle"/>
    <property type="evidence" value="ECO:0007669"/>
    <property type="project" value="UniProtKB-SubCell"/>
</dbReference>
<evidence type="ECO:0000313" key="13">
    <source>
        <dbReference type="Proteomes" id="UP000631114"/>
    </source>
</evidence>
<evidence type="ECO:0000256" key="6">
    <source>
        <dbReference type="ARBA" id="ARBA00023329"/>
    </source>
</evidence>
<dbReference type="GO" id="GO:0009567">
    <property type="term" value="P:double fertilization forming a zygote and endosperm"/>
    <property type="evidence" value="ECO:0007669"/>
    <property type="project" value="InterPro"/>
</dbReference>
<keyword evidence="5" id="KW-0278">Fertilization</keyword>
<keyword evidence="4 10" id="KW-0732">Signal</keyword>
<evidence type="ECO:0000256" key="1">
    <source>
        <dbReference type="ARBA" id="ARBA00004541"/>
    </source>
</evidence>